<keyword evidence="6" id="KW-1185">Reference proteome</keyword>
<comment type="caution">
    <text evidence="5">The sequence shown here is derived from an EMBL/GenBank/DDBJ whole genome shotgun (WGS) entry which is preliminary data.</text>
</comment>
<dbReference type="PROSITE" id="PS50949">
    <property type="entry name" value="HTH_GNTR"/>
    <property type="match status" value="1"/>
</dbReference>
<dbReference type="RefSeq" id="WP_248550732.1">
    <property type="nucleotide sequence ID" value="NZ_JALPRK010000003.1"/>
</dbReference>
<dbReference type="CDD" id="cd07377">
    <property type="entry name" value="WHTH_GntR"/>
    <property type="match status" value="1"/>
</dbReference>
<dbReference type="EMBL" id="JALPRK010000003">
    <property type="protein sequence ID" value="MCK8486514.1"/>
    <property type="molecule type" value="Genomic_DNA"/>
</dbReference>
<dbReference type="SUPFAM" id="SSF46785">
    <property type="entry name" value="Winged helix' DNA-binding domain"/>
    <property type="match status" value="1"/>
</dbReference>
<keyword evidence="3" id="KW-0804">Transcription</keyword>
<evidence type="ECO:0000313" key="6">
    <source>
        <dbReference type="Proteomes" id="UP001139534"/>
    </source>
</evidence>
<dbReference type="Pfam" id="PF00392">
    <property type="entry name" value="GntR"/>
    <property type="match status" value="1"/>
</dbReference>
<dbReference type="Gene3D" id="1.10.10.10">
    <property type="entry name" value="Winged helix-like DNA-binding domain superfamily/Winged helix DNA-binding domain"/>
    <property type="match status" value="1"/>
</dbReference>
<dbReference type="Proteomes" id="UP001139534">
    <property type="component" value="Unassembled WGS sequence"/>
</dbReference>
<dbReference type="GO" id="GO:0003677">
    <property type="term" value="F:DNA binding"/>
    <property type="evidence" value="ECO:0007669"/>
    <property type="project" value="UniProtKB-KW"/>
</dbReference>
<dbReference type="InterPro" id="IPR036388">
    <property type="entry name" value="WH-like_DNA-bd_sf"/>
</dbReference>
<proteinExistence type="predicted"/>
<accession>A0A9X2BN67</accession>
<dbReference type="PANTHER" id="PTHR38445:SF10">
    <property type="entry name" value="GNTR-FAMILY TRANSCRIPTIONAL REGULATOR"/>
    <property type="match status" value="1"/>
</dbReference>
<gene>
    <name evidence="5" type="ORF">M0651_04915</name>
</gene>
<sequence length="127" mass="14541">MSPSFDDKKPIFLQIKELIEDQIVNDQLKEHEQIPSTTQLVQFYKINHLTIAKGINLLVDAGILYKKRGVGMFVAEKAKEILLTQRKERFLDEYVLPMMREAAKLGIAEGEMNLLITKAKEGIQNEP</sequence>
<dbReference type="PANTHER" id="PTHR38445">
    <property type="entry name" value="HTH-TYPE TRANSCRIPTIONAL REPRESSOR YTRA"/>
    <property type="match status" value="1"/>
</dbReference>
<dbReference type="AlphaFoldDB" id="A0A9X2BN67"/>
<dbReference type="InterPro" id="IPR036390">
    <property type="entry name" value="WH_DNA-bd_sf"/>
</dbReference>
<evidence type="ECO:0000259" key="4">
    <source>
        <dbReference type="PROSITE" id="PS50949"/>
    </source>
</evidence>
<feature type="domain" description="HTH gntR-type" evidence="4">
    <location>
        <begin position="9"/>
        <end position="77"/>
    </location>
</feature>
<keyword evidence="2" id="KW-0238">DNA-binding</keyword>
<evidence type="ECO:0000313" key="5">
    <source>
        <dbReference type="EMBL" id="MCK8486514.1"/>
    </source>
</evidence>
<name>A0A9X2BN67_9BACL</name>
<protein>
    <submittedName>
        <fullName evidence="5">GntR family transcriptional regulator</fullName>
    </submittedName>
</protein>
<reference evidence="5" key="1">
    <citation type="submission" date="2022-04" db="EMBL/GenBank/DDBJ databases">
        <authorList>
            <person name="Seo M.-J."/>
        </authorList>
    </citation>
    <scope>NUCLEOTIDE SEQUENCE</scope>
    <source>
        <strain evidence="5">MBLB2552</strain>
    </source>
</reference>
<keyword evidence="1" id="KW-0805">Transcription regulation</keyword>
<organism evidence="5 6">
    <name type="scientific">Paenibacillus mellifer</name>
    <dbReference type="NCBI Taxonomy" id="2937794"/>
    <lineage>
        <taxon>Bacteria</taxon>
        <taxon>Bacillati</taxon>
        <taxon>Bacillota</taxon>
        <taxon>Bacilli</taxon>
        <taxon>Bacillales</taxon>
        <taxon>Paenibacillaceae</taxon>
        <taxon>Paenibacillus</taxon>
    </lineage>
</organism>
<evidence type="ECO:0000256" key="3">
    <source>
        <dbReference type="ARBA" id="ARBA00023163"/>
    </source>
</evidence>
<dbReference type="SMART" id="SM00345">
    <property type="entry name" value="HTH_GNTR"/>
    <property type="match status" value="1"/>
</dbReference>
<evidence type="ECO:0000256" key="1">
    <source>
        <dbReference type="ARBA" id="ARBA00023015"/>
    </source>
</evidence>
<dbReference type="GO" id="GO:0003700">
    <property type="term" value="F:DNA-binding transcription factor activity"/>
    <property type="evidence" value="ECO:0007669"/>
    <property type="project" value="InterPro"/>
</dbReference>
<dbReference type="InterPro" id="IPR000524">
    <property type="entry name" value="Tscrpt_reg_HTH_GntR"/>
</dbReference>
<evidence type="ECO:0000256" key="2">
    <source>
        <dbReference type="ARBA" id="ARBA00023125"/>
    </source>
</evidence>